<evidence type="ECO:0000313" key="1">
    <source>
        <dbReference type="EMBL" id="PWJ88412.1"/>
    </source>
</evidence>
<dbReference type="AlphaFoldDB" id="A0A8E2W874"/>
<dbReference type="Pfam" id="PF25187">
    <property type="entry name" value="Acb3"/>
    <property type="match status" value="1"/>
</dbReference>
<reference evidence="1 2" key="1">
    <citation type="submission" date="2018-05" db="EMBL/GenBank/DDBJ databases">
        <title>Genomic Encyclopedia of Type Strains, Phase IV (KMG-IV): sequencing the most valuable type-strain genomes for metagenomic binning, comparative biology and taxonomic classification.</title>
        <authorList>
            <person name="Goeker M."/>
        </authorList>
    </citation>
    <scope>NUCLEOTIDE SEQUENCE [LARGE SCALE GENOMIC DNA]</scope>
    <source>
        <strain evidence="1 2">DSM 2626</strain>
    </source>
</reference>
<dbReference type="EMBL" id="QGGH01000011">
    <property type="protein sequence ID" value="PWJ88412.1"/>
    <property type="molecule type" value="Genomic_DNA"/>
</dbReference>
<accession>A0A8E2W874</accession>
<protein>
    <submittedName>
        <fullName evidence="1">Uncharacterized protein</fullName>
    </submittedName>
</protein>
<organism evidence="1 2">
    <name type="scientific">Rhizobium loti</name>
    <name type="common">Mesorhizobium loti</name>
    <dbReference type="NCBI Taxonomy" id="381"/>
    <lineage>
        <taxon>Bacteria</taxon>
        <taxon>Pseudomonadati</taxon>
        <taxon>Pseudomonadota</taxon>
        <taxon>Alphaproteobacteria</taxon>
        <taxon>Hyphomicrobiales</taxon>
        <taxon>Phyllobacteriaceae</taxon>
        <taxon>Mesorhizobium</taxon>
    </lineage>
</organism>
<name>A0A8E2W874_RHILI</name>
<dbReference type="InterPro" id="IPR057463">
    <property type="entry name" value="Acb3"/>
</dbReference>
<dbReference type="Proteomes" id="UP000245631">
    <property type="component" value="Unassembled WGS sequence"/>
</dbReference>
<comment type="caution">
    <text evidence="1">The sequence shown here is derived from an EMBL/GenBank/DDBJ whole genome shotgun (WGS) entry which is preliminary data.</text>
</comment>
<sequence length="279" mass="32937">MFSRHYHRRWSDHDHYFGPFTYAHEKRGHYRPLAIVLGSGDDEYPGCDLRLSGFGHTLILALPQVLKPWRRKVTAKFWDAETIERLGRDWYWDTHEREYGFTYSEGHLSVMLGRQTNDSSTEQRWGKFLPWTQWRHVRKSFYGINGEHVATMPDTGKSYTLDSGRWERERAIEKATPTVSFAFDDFDDERLTVTTMIEEWEWKFGTGWFKWLSLFRKPKIRRSLDLQFSGETGERKGSWKGGTTGHSIDMLPGELHGAAFRRYCREHKMTFVGIVDRAP</sequence>
<gene>
    <name evidence="1" type="ORF">C8D77_111135</name>
</gene>
<evidence type="ECO:0000313" key="2">
    <source>
        <dbReference type="Proteomes" id="UP000245631"/>
    </source>
</evidence>
<proteinExistence type="predicted"/>